<dbReference type="EMBL" id="GGEC01057432">
    <property type="protein sequence ID" value="MBX37916.1"/>
    <property type="molecule type" value="Transcribed_RNA"/>
</dbReference>
<reference evidence="1" key="1">
    <citation type="submission" date="2018-02" db="EMBL/GenBank/DDBJ databases">
        <title>Rhizophora mucronata_Transcriptome.</title>
        <authorList>
            <person name="Meera S.P."/>
            <person name="Sreeshan A."/>
            <person name="Augustine A."/>
        </authorList>
    </citation>
    <scope>NUCLEOTIDE SEQUENCE</scope>
    <source>
        <tissue evidence="1">Leaf</tissue>
    </source>
</reference>
<evidence type="ECO:0000313" key="1">
    <source>
        <dbReference type="EMBL" id="MBX37916.1"/>
    </source>
</evidence>
<accession>A0A2P2N694</accession>
<protein>
    <submittedName>
        <fullName evidence="1">Uncharacterized protein</fullName>
    </submittedName>
</protein>
<sequence length="77" mass="8481">MHDNKMSCSLNMYATGVERAVDQLTLAAPINHAPETKSTSNKQTSSFLAENGPANMMVTQYENNLFSSSLSELINRK</sequence>
<dbReference type="AlphaFoldDB" id="A0A2P2N694"/>
<name>A0A2P2N694_RHIMU</name>
<proteinExistence type="predicted"/>
<organism evidence="1">
    <name type="scientific">Rhizophora mucronata</name>
    <name type="common">Asiatic mangrove</name>
    <dbReference type="NCBI Taxonomy" id="61149"/>
    <lineage>
        <taxon>Eukaryota</taxon>
        <taxon>Viridiplantae</taxon>
        <taxon>Streptophyta</taxon>
        <taxon>Embryophyta</taxon>
        <taxon>Tracheophyta</taxon>
        <taxon>Spermatophyta</taxon>
        <taxon>Magnoliopsida</taxon>
        <taxon>eudicotyledons</taxon>
        <taxon>Gunneridae</taxon>
        <taxon>Pentapetalae</taxon>
        <taxon>rosids</taxon>
        <taxon>fabids</taxon>
        <taxon>Malpighiales</taxon>
        <taxon>Rhizophoraceae</taxon>
        <taxon>Rhizophora</taxon>
    </lineage>
</organism>